<proteinExistence type="predicted"/>
<name>A0A6A6GNE4_9PEZI</name>
<dbReference type="OrthoDB" id="3939460at2759"/>
<protein>
    <submittedName>
        <fullName evidence="2">Uncharacterized protein</fullName>
    </submittedName>
</protein>
<evidence type="ECO:0000256" key="1">
    <source>
        <dbReference type="SAM" id="MobiDB-lite"/>
    </source>
</evidence>
<accession>A0A6A6GNE4</accession>
<dbReference type="Proteomes" id="UP000799538">
    <property type="component" value="Unassembled WGS sequence"/>
</dbReference>
<dbReference type="AlphaFoldDB" id="A0A6A6GNE4"/>
<reference evidence="3" key="1">
    <citation type="journal article" date="2020" name="Stud. Mycol.">
        <title>101 Dothideomycetes genomes: A test case for predicting lifestyles and emergence of pathogens.</title>
        <authorList>
            <person name="Haridas S."/>
            <person name="Albert R."/>
            <person name="Binder M."/>
            <person name="Bloem J."/>
            <person name="LaButti K."/>
            <person name="Salamov A."/>
            <person name="Andreopoulos B."/>
            <person name="Baker S."/>
            <person name="Barry K."/>
            <person name="Bills G."/>
            <person name="Bluhm B."/>
            <person name="Cannon C."/>
            <person name="Castanera R."/>
            <person name="Culley D."/>
            <person name="Daum C."/>
            <person name="Ezra D."/>
            <person name="Gonzalez J."/>
            <person name="Henrissat B."/>
            <person name="Kuo A."/>
            <person name="Liang C."/>
            <person name="Lipzen A."/>
            <person name="Lutzoni F."/>
            <person name="Magnuson J."/>
            <person name="Mondo S."/>
            <person name="Nolan M."/>
            <person name="Ohm R."/>
            <person name="Pangilinan J."/>
            <person name="Park H.-J."/>
            <person name="Ramirez L."/>
            <person name="Alfaro M."/>
            <person name="Sun H."/>
            <person name="Tritt A."/>
            <person name="Yoshinaga Y."/>
            <person name="Zwiers L.-H."/>
            <person name="Turgeon B."/>
            <person name="Goodwin S."/>
            <person name="Spatafora J."/>
            <person name="Crous P."/>
            <person name="Grigoriev I."/>
        </authorList>
    </citation>
    <scope>NUCLEOTIDE SEQUENCE [LARGE SCALE GENOMIC DNA]</scope>
    <source>
        <strain evidence="3">CECT 20119</strain>
    </source>
</reference>
<feature type="region of interest" description="Disordered" evidence="1">
    <location>
        <begin position="1"/>
        <end position="49"/>
    </location>
</feature>
<evidence type="ECO:0000313" key="3">
    <source>
        <dbReference type="Proteomes" id="UP000799538"/>
    </source>
</evidence>
<organism evidence="2 3">
    <name type="scientific">Elsinoe ampelina</name>
    <dbReference type="NCBI Taxonomy" id="302913"/>
    <lineage>
        <taxon>Eukaryota</taxon>
        <taxon>Fungi</taxon>
        <taxon>Dikarya</taxon>
        <taxon>Ascomycota</taxon>
        <taxon>Pezizomycotina</taxon>
        <taxon>Dothideomycetes</taxon>
        <taxon>Dothideomycetidae</taxon>
        <taxon>Myriangiales</taxon>
        <taxon>Elsinoaceae</taxon>
        <taxon>Elsinoe</taxon>
    </lineage>
</organism>
<dbReference type="EMBL" id="ML992502">
    <property type="protein sequence ID" value="KAF2227148.1"/>
    <property type="molecule type" value="Genomic_DNA"/>
</dbReference>
<evidence type="ECO:0000313" key="2">
    <source>
        <dbReference type="EMBL" id="KAF2227148.1"/>
    </source>
</evidence>
<keyword evidence="3" id="KW-1185">Reference proteome</keyword>
<gene>
    <name evidence="2" type="ORF">BDZ85DRAFT_247456</name>
</gene>
<sequence length="268" mass="29088">MSKATISEKPSPPASHHDPSSSVPAESQDTSPPVYDFTDSKPLSAGEEKKRLAANDKAANVADLGSSTCSSSSLTQTTWQIVTDSRTSGSFDVLDDAGTKLYRIQKRGRSPQVRLTSLTNGQQIGEASYLSHSQVVDMDIQDVKDVELRPAGKGKDYTYSSPSLMRRLNWHRGAIAGHVTSITCNDERGDEVAKWSNVGMSWSKVAKLEFARWMEVGSVEDVRRRKEEILFVATVMHFKASIAAKGLHMDVAMSSTPGLGLWGISAGP</sequence>